<evidence type="ECO:0000256" key="1">
    <source>
        <dbReference type="SAM" id="Coils"/>
    </source>
</evidence>
<sequence>SVELKDHTIELIFNKNQLSIEGKGNFFIDKKPDEIYYKIKSNKDDYDFNSKIYFNNNPLLIKIFDYTKKEKDNSILDLEGSYKKNKTLIFKNISFKESKNNFLISGLGLNENFKIDYIDQVNLDFLNDKKQQNKVSLKRNKKNYEISGKSFDCSAIIDEMFKSGSKSSVFDSINNFNSIVKLNIDKTYIDEVYYLNFLNGNIKFLKNNIVNLNLEANFSDNKRLTFTIKTNENSEKITTLFSEYAKPLVKKYKFIKGFEEGFLDFYSIKKNNISKSKLNIYDFKLKELPALTKILTLASLQGIADLLTGEGIRFNEFEMNFNNKNTLMTIDE</sequence>
<dbReference type="AlphaFoldDB" id="A0A382QF27"/>
<keyword evidence="1" id="KW-0175">Coiled coil</keyword>
<name>A0A382QF27_9ZZZZ</name>
<protein>
    <recommendedName>
        <fullName evidence="3">AsmA-like C-terminal domain-containing protein</fullName>
    </recommendedName>
</protein>
<feature type="non-terminal residue" evidence="2">
    <location>
        <position position="332"/>
    </location>
</feature>
<evidence type="ECO:0000313" key="2">
    <source>
        <dbReference type="EMBL" id="SVC84164.1"/>
    </source>
</evidence>
<accession>A0A382QF27</accession>
<feature type="non-terminal residue" evidence="2">
    <location>
        <position position="1"/>
    </location>
</feature>
<evidence type="ECO:0008006" key="3">
    <source>
        <dbReference type="Google" id="ProtNLM"/>
    </source>
</evidence>
<proteinExistence type="predicted"/>
<gene>
    <name evidence="2" type="ORF">METZ01_LOCUS337018</name>
</gene>
<dbReference type="EMBL" id="UINC01114097">
    <property type="protein sequence ID" value="SVC84164.1"/>
    <property type="molecule type" value="Genomic_DNA"/>
</dbReference>
<organism evidence="2">
    <name type="scientific">marine metagenome</name>
    <dbReference type="NCBI Taxonomy" id="408172"/>
    <lineage>
        <taxon>unclassified sequences</taxon>
        <taxon>metagenomes</taxon>
        <taxon>ecological metagenomes</taxon>
    </lineage>
</organism>
<feature type="coiled-coil region" evidence="1">
    <location>
        <begin position="195"/>
        <end position="222"/>
    </location>
</feature>
<reference evidence="2" key="1">
    <citation type="submission" date="2018-05" db="EMBL/GenBank/DDBJ databases">
        <authorList>
            <person name="Lanie J.A."/>
            <person name="Ng W.-L."/>
            <person name="Kazmierczak K.M."/>
            <person name="Andrzejewski T.M."/>
            <person name="Davidsen T.M."/>
            <person name="Wayne K.J."/>
            <person name="Tettelin H."/>
            <person name="Glass J.I."/>
            <person name="Rusch D."/>
            <person name="Podicherti R."/>
            <person name="Tsui H.-C.T."/>
            <person name="Winkler M.E."/>
        </authorList>
    </citation>
    <scope>NUCLEOTIDE SEQUENCE</scope>
</reference>